<feature type="transmembrane region" description="Helical" evidence="12">
    <location>
        <begin position="568"/>
        <end position="593"/>
    </location>
</feature>
<dbReference type="PANTHER" id="PTHR24247">
    <property type="entry name" value="5-HYDROXYTRYPTAMINE RECEPTOR"/>
    <property type="match status" value="1"/>
</dbReference>
<evidence type="ECO:0000313" key="15">
    <source>
        <dbReference type="Proteomes" id="UP000037069"/>
    </source>
</evidence>
<dbReference type="GO" id="GO:0051378">
    <property type="term" value="F:serotonin binding"/>
    <property type="evidence" value="ECO:0007669"/>
    <property type="project" value="TreeGrafter"/>
</dbReference>
<dbReference type="GO" id="GO:0005886">
    <property type="term" value="C:plasma membrane"/>
    <property type="evidence" value="ECO:0007669"/>
    <property type="project" value="UniProtKB-SubCell"/>
</dbReference>
<keyword evidence="4 12" id="KW-0812">Transmembrane</keyword>
<comment type="caution">
    <text evidence="14">The sequence shown here is derived from an EMBL/GenBank/DDBJ whole genome shotgun (WGS) entry which is preliminary data.</text>
</comment>
<organism evidence="14 15">
    <name type="scientific">Lucilia cuprina</name>
    <name type="common">Green bottle fly</name>
    <name type="synonym">Australian sheep blowfly</name>
    <dbReference type="NCBI Taxonomy" id="7375"/>
    <lineage>
        <taxon>Eukaryota</taxon>
        <taxon>Metazoa</taxon>
        <taxon>Ecdysozoa</taxon>
        <taxon>Arthropoda</taxon>
        <taxon>Hexapoda</taxon>
        <taxon>Insecta</taxon>
        <taxon>Pterygota</taxon>
        <taxon>Neoptera</taxon>
        <taxon>Endopterygota</taxon>
        <taxon>Diptera</taxon>
        <taxon>Brachycera</taxon>
        <taxon>Muscomorpha</taxon>
        <taxon>Oestroidea</taxon>
        <taxon>Calliphoridae</taxon>
        <taxon>Luciliinae</taxon>
        <taxon>Lucilia</taxon>
    </lineage>
</organism>
<dbReference type="GO" id="GO:0030425">
    <property type="term" value="C:dendrite"/>
    <property type="evidence" value="ECO:0007669"/>
    <property type="project" value="TreeGrafter"/>
</dbReference>
<dbReference type="STRING" id="7375.A0A0L0CP80"/>
<feature type="region of interest" description="Disordered" evidence="11">
    <location>
        <begin position="992"/>
        <end position="1027"/>
    </location>
</feature>
<dbReference type="GO" id="GO:0007210">
    <property type="term" value="P:serotonin receptor signaling pathway"/>
    <property type="evidence" value="ECO:0007669"/>
    <property type="project" value="TreeGrafter"/>
</dbReference>
<dbReference type="Pfam" id="PF00001">
    <property type="entry name" value="7tm_1"/>
    <property type="match status" value="2"/>
</dbReference>
<feature type="transmembrane region" description="Helical" evidence="12">
    <location>
        <begin position="495"/>
        <end position="518"/>
    </location>
</feature>
<dbReference type="InterPro" id="IPR000276">
    <property type="entry name" value="GPCR_Rhodpsn"/>
</dbReference>
<keyword evidence="5 12" id="KW-1133">Transmembrane helix</keyword>
<evidence type="ECO:0000256" key="11">
    <source>
        <dbReference type="SAM" id="MobiDB-lite"/>
    </source>
</evidence>
<feature type="compositionally biased region" description="Low complexity" evidence="11">
    <location>
        <begin position="923"/>
        <end position="947"/>
    </location>
</feature>
<keyword evidence="7 12" id="KW-0472">Membrane</keyword>
<feature type="transmembrane region" description="Helical" evidence="12">
    <location>
        <begin position="1109"/>
        <end position="1131"/>
    </location>
</feature>
<feature type="compositionally biased region" description="Low complexity" evidence="11">
    <location>
        <begin position="762"/>
        <end position="776"/>
    </location>
</feature>
<evidence type="ECO:0000256" key="9">
    <source>
        <dbReference type="ARBA" id="ARBA00023170"/>
    </source>
</evidence>
<gene>
    <name evidence="14" type="ORF">FF38_10136</name>
</gene>
<dbReference type="GO" id="GO:0045202">
    <property type="term" value="C:synapse"/>
    <property type="evidence" value="ECO:0007669"/>
    <property type="project" value="GOC"/>
</dbReference>
<dbReference type="GO" id="GO:0007268">
    <property type="term" value="P:chemical synaptic transmission"/>
    <property type="evidence" value="ECO:0007669"/>
    <property type="project" value="TreeGrafter"/>
</dbReference>
<feature type="domain" description="G-protein coupled receptors family 1 profile" evidence="13">
    <location>
        <begin position="510"/>
        <end position="1128"/>
    </location>
</feature>
<dbReference type="PROSITE" id="PS50262">
    <property type="entry name" value="G_PROTEIN_RECEP_F1_2"/>
    <property type="match status" value="1"/>
</dbReference>
<keyword evidence="3" id="KW-1003">Cell membrane</keyword>
<keyword evidence="9" id="KW-0675">Receptor</keyword>
<evidence type="ECO:0000256" key="5">
    <source>
        <dbReference type="ARBA" id="ARBA00022989"/>
    </source>
</evidence>
<dbReference type="SUPFAM" id="SSF81321">
    <property type="entry name" value="Family A G protein-coupled receptor-like"/>
    <property type="match status" value="1"/>
</dbReference>
<dbReference type="FunFam" id="1.20.1070.10:FF:000367">
    <property type="entry name" value="Serotonin receptor 5-HT2 subtype"/>
    <property type="match status" value="1"/>
</dbReference>
<evidence type="ECO:0000256" key="8">
    <source>
        <dbReference type="ARBA" id="ARBA00023157"/>
    </source>
</evidence>
<feature type="compositionally biased region" description="Polar residues" evidence="11">
    <location>
        <begin position="1010"/>
        <end position="1023"/>
    </location>
</feature>
<protein>
    <recommendedName>
        <fullName evidence="13">G-protein coupled receptors family 1 profile domain-containing protein</fullName>
    </recommendedName>
</protein>
<feature type="transmembrane region" description="Helical" evidence="12">
    <location>
        <begin position="530"/>
        <end position="556"/>
    </location>
</feature>
<feature type="transmembrane region" description="Helical" evidence="12">
    <location>
        <begin position="654"/>
        <end position="675"/>
    </location>
</feature>
<evidence type="ECO:0000256" key="6">
    <source>
        <dbReference type="ARBA" id="ARBA00023040"/>
    </source>
</evidence>
<feature type="compositionally biased region" description="Low complexity" evidence="11">
    <location>
        <begin position="808"/>
        <end position="832"/>
    </location>
</feature>
<evidence type="ECO:0000259" key="13">
    <source>
        <dbReference type="PROSITE" id="PS50262"/>
    </source>
</evidence>
<dbReference type="PANTHER" id="PTHR24247:SF228">
    <property type="entry name" value="5-HYDROXYTRYPTAMINE (SEROTONIN) RECEPTOR 2A, ISOFORM B"/>
    <property type="match status" value="1"/>
</dbReference>
<dbReference type="GO" id="GO:0030594">
    <property type="term" value="F:neurotransmitter receptor activity"/>
    <property type="evidence" value="ECO:0007669"/>
    <property type="project" value="TreeGrafter"/>
</dbReference>
<feature type="region of interest" description="Disordered" evidence="11">
    <location>
        <begin position="740"/>
        <end position="879"/>
    </location>
</feature>
<dbReference type="AlphaFoldDB" id="A0A0L0CP80"/>
<feature type="transmembrane region" description="Helical" evidence="12">
    <location>
        <begin position="1075"/>
        <end position="1097"/>
    </location>
</feature>
<feature type="compositionally biased region" description="Gly residues" evidence="11">
    <location>
        <begin position="777"/>
        <end position="796"/>
    </location>
</feature>
<dbReference type="FunFam" id="1.20.1070.10:FF:000523">
    <property type="entry name" value="5-hydroxytryptamine receptor 2B"/>
    <property type="match status" value="1"/>
</dbReference>
<comment type="similarity">
    <text evidence="2">Belongs to the G-protein coupled receptor 1 family.</text>
</comment>
<dbReference type="PRINTS" id="PR00237">
    <property type="entry name" value="GPCRRHODOPSN"/>
</dbReference>
<feature type="region of interest" description="Disordered" evidence="11">
    <location>
        <begin position="1"/>
        <end position="24"/>
    </location>
</feature>
<dbReference type="SMART" id="SM01381">
    <property type="entry name" value="7TM_GPCR_Srsx"/>
    <property type="match status" value="1"/>
</dbReference>
<feature type="region of interest" description="Disordered" evidence="11">
    <location>
        <begin position="923"/>
        <end position="965"/>
    </location>
</feature>
<keyword evidence="10" id="KW-0807">Transducer</keyword>
<name>A0A0L0CP80_LUCCU</name>
<evidence type="ECO:0000256" key="12">
    <source>
        <dbReference type="SAM" id="Phobius"/>
    </source>
</evidence>
<sequence>MDLQQKLGHRPTTTTERTTETATSTLLHDTDRESNITTTTTNNKTATEHTSAFAKNHKLSTTSNTFGTETTATTNSPYIDGNKNNKEFYETLCWQETKDVKVNDNTTKDIEVLAAGHEQEETLFKIWCKQTADISAHMENDETKIPKITRHNVDDTIAAATESTTTNLAQTFRCILETFERTSTTAKTTTKNSTIQYSCYNTDMPEYLYYPSNSTSTVTSKDNNINNLSSFTQQQQQLHFVNKTESNSINISSISNNTNLPSFNSHEQGHPTTFLEKCRSRLKLIVEDVAEPIKEFHISLTSSSNQRQQPPNISNNLTPSDSFINPDHHVSVNNISLNPPTLDSLIPAVTYNQTTLCPPVVQNLSIYCENPAAIFSSITTPTNILPHKVKCFISNTLTEMVTKNASYSAQLQDYLPTLGLASSASTSAAEDHINQSLYSSNNWLEDPWPWNLAIMNSTFVNSSTTLSALSSLDTNLTNITTFGGDLTVPIKGFDWSFLFVIFFIIAGGLGNILVCLAVALDRRLQNVTNYFLFSLAIADLLVSLFVMPLGAIPAFLGYWPLGFTWCNIYVTCDVMACSSSILHMCFISLGRYLGIRNPLGSRHRSTKRLAGMKIAIVWVMAMIVSSSITVLGLVNEKNIMPQPNVCVINNRAFFVFGSLVAFYIPMVMMVITYALTIPLLRKKARFAAEHPESELFRRLGGRFTIRPQHSQQQLQMHSSFSSNSSYNKYCLGGGASDSNRNFNNDYDEKHQQQHSYQHHRSSSSSNFSNGTTTSRLGAGGGSGRNGRQGNGNGGGNLDDDDGPIAGVTTSNTCRSSSSNFRSGILRHSSSSSLRNKPTSFKVIVASPTNERNNDKRRISPHTHPHQQQHQTSTLSTSSSALLTAHHQETNNYWRSLHAGNANLMDSHPNRSSSVRNNRSNNLTQLSFTSNSNNNSSNNNKRNKNSLSMQPLRFSLRRNGRSDDRVGRDVGIATLSGNSNMGNCSPAGLADGHHSGYQHQHQHHHHLHYSTTCEQSTQTPNSISRETRRNRKLKVLRFNFNKVATPTLNLRFLNNRNKRNNLSANAVATEQKATKVLGLVFFTFVLCWSPFFILNIIFAACPECEVPEHVVNTCLWLGYVSSTINPIIYTIFNRTFRAAFIRLLKCNCERSGRPTRYRSVTEGRSALSLCAPSALPLAISFQGAPLMAASTNSTSNNNMSTPLSDFRGSYTITDDEC</sequence>
<dbReference type="Gene3D" id="1.20.1070.10">
    <property type="entry name" value="Rhodopsin 7-helix transmembrane proteins"/>
    <property type="match status" value="2"/>
</dbReference>
<evidence type="ECO:0000256" key="1">
    <source>
        <dbReference type="ARBA" id="ARBA00004651"/>
    </source>
</evidence>
<dbReference type="EMBL" id="JRES01000091">
    <property type="protein sequence ID" value="KNC34168.1"/>
    <property type="molecule type" value="Genomic_DNA"/>
</dbReference>
<evidence type="ECO:0000313" key="14">
    <source>
        <dbReference type="EMBL" id="KNC34168.1"/>
    </source>
</evidence>
<comment type="subcellular location">
    <subcellularLocation>
        <location evidence="1">Cell membrane</location>
        <topology evidence="1">Multi-pass membrane protein</topology>
    </subcellularLocation>
</comment>
<evidence type="ECO:0000256" key="3">
    <source>
        <dbReference type="ARBA" id="ARBA00022475"/>
    </source>
</evidence>
<dbReference type="InterPro" id="IPR017452">
    <property type="entry name" value="GPCR_Rhodpsn_7TM"/>
</dbReference>
<dbReference type="OrthoDB" id="5859976at2759"/>
<dbReference type="GO" id="GO:0007187">
    <property type="term" value="P:G protein-coupled receptor signaling pathway, coupled to cyclic nucleotide second messenger"/>
    <property type="evidence" value="ECO:0007669"/>
    <property type="project" value="TreeGrafter"/>
</dbReference>
<feature type="transmembrane region" description="Helical" evidence="12">
    <location>
        <begin position="614"/>
        <end position="634"/>
    </location>
</feature>
<keyword evidence="8" id="KW-1015">Disulfide bond</keyword>
<proteinExistence type="inferred from homology"/>
<dbReference type="Proteomes" id="UP000037069">
    <property type="component" value="Unassembled WGS sequence"/>
</dbReference>
<feature type="region of interest" description="Disordered" evidence="11">
    <location>
        <begin position="300"/>
        <end position="322"/>
    </location>
</feature>
<evidence type="ECO:0000256" key="10">
    <source>
        <dbReference type="ARBA" id="ARBA00023224"/>
    </source>
</evidence>
<evidence type="ECO:0000256" key="7">
    <source>
        <dbReference type="ARBA" id="ARBA00023136"/>
    </source>
</evidence>
<keyword evidence="15" id="KW-1185">Reference proteome</keyword>
<feature type="compositionally biased region" description="Low complexity" evidence="11">
    <location>
        <begin position="867"/>
        <end position="879"/>
    </location>
</feature>
<reference evidence="14 15" key="1">
    <citation type="journal article" date="2015" name="Nat. Commun.">
        <title>Lucilia cuprina genome unlocks parasitic fly biology to underpin future interventions.</title>
        <authorList>
            <person name="Anstead C.A."/>
            <person name="Korhonen P.K."/>
            <person name="Young N.D."/>
            <person name="Hall R.S."/>
            <person name="Jex A.R."/>
            <person name="Murali S.C."/>
            <person name="Hughes D.S."/>
            <person name="Lee S.F."/>
            <person name="Perry T."/>
            <person name="Stroehlein A.J."/>
            <person name="Ansell B.R."/>
            <person name="Breugelmans B."/>
            <person name="Hofmann A."/>
            <person name="Qu J."/>
            <person name="Dugan S."/>
            <person name="Lee S.L."/>
            <person name="Chao H."/>
            <person name="Dinh H."/>
            <person name="Han Y."/>
            <person name="Doddapaneni H.V."/>
            <person name="Worley K.C."/>
            <person name="Muzny D.M."/>
            <person name="Ioannidis P."/>
            <person name="Waterhouse R.M."/>
            <person name="Zdobnov E.M."/>
            <person name="James P.J."/>
            <person name="Bagnall N.H."/>
            <person name="Kotze A.C."/>
            <person name="Gibbs R.A."/>
            <person name="Richards S."/>
            <person name="Batterham P."/>
            <person name="Gasser R.B."/>
        </authorList>
    </citation>
    <scope>NUCLEOTIDE SEQUENCE [LARGE SCALE GENOMIC DNA]</scope>
    <source>
        <strain evidence="14 15">LS</strain>
        <tissue evidence="14">Full body</tissue>
    </source>
</reference>
<dbReference type="GO" id="GO:0004993">
    <property type="term" value="F:G protein-coupled serotonin receptor activity"/>
    <property type="evidence" value="ECO:0007669"/>
    <property type="project" value="TreeGrafter"/>
</dbReference>
<evidence type="ECO:0000256" key="4">
    <source>
        <dbReference type="ARBA" id="ARBA00022692"/>
    </source>
</evidence>
<evidence type="ECO:0000256" key="2">
    <source>
        <dbReference type="ARBA" id="ARBA00010663"/>
    </source>
</evidence>
<feature type="compositionally biased region" description="Low complexity" evidence="11">
    <location>
        <begin position="12"/>
        <end position="24"/>
    </location>
</feature>
<accession>A0A0L0CP80</accession>
<keyword evidence="6" id="KW-0297">G-protein coupled receptor</keyword>